<proteinExistence type="inferred from homology"/>
<dbReference type="RefSeq" id="WP_007205575.1">
    <property type="nucleotide sequence ID" value="NZ_CH672414.1"/>
</dbReference>
<gene>
    <name evidence="8" type="ORF">SKA53_08116</name>
</gene>
<comment type="caution">
    <text evidence="8">The sequence shown here is derived from an EMBL/GenBank/DDBJ whole genome shotgun (WGS) entry which is preliminary data.</text>
</comment>
<evidence type="ECO:0000256" key="1">
    <source>
        <dbReference type="ARBA" id="ARBA00004196"/>
    </source>
</evidence>
<dbReference type="PANTHER" id="PTHR42953">
    <property type="entry name" value="HIGH-AFFINITY ZINC UPTAKE SYSTEM PROTEIN ZNUA-RELATED"/>
    <property type="match status" value="1"/>
</dbReference>
<evidence type="ECO:0000256" key="7">
    <source>
        <dbReference type="SAM" id="SignalP"/>
    </source>
</evidence>
<dbReference type="STRING" id="314232.SKA53_08116"/>
<comment type="similarity">
    <text evidence="2 6">Belongs to the bacterial solute-binding protein 9 family.</text>
</comment>
<dbReference type="AlphaFoldDB" id="A3V739"/>
<dbReference type="GO" id="GO:0046872">
    <property type="term" value="F:metal ion binding"/>
    <property type="evidence" value="ECO:0007669"/>
    <property type="project" value="UniProtKB-KW"/>
</dbReference>
<dbReference type="HOGENOM" id="CLU_016838_1_1_5"/>
<feature type="signal peptide" evidence="7">
    <location>
        <begin position="1"/>
        <end position="25"/>
    </location>
</feature>
<dbReference type="Proteomes" id="UP000004507">
    <property type="component" value="Unassembled WGS sequence"/>
</dbReference>
<dbReference type="PRINTS" id="PR00690">
    <property type="entry name" value="ADHESNFAMILY"/>
</dbReference>
<dbReference type="PANTHER" id="PTHR42953:SF1">
    <property type="entry name" value="METAL-BINDING PROTEIN HI_0362-RELATED"/>
    <property type="match status" value="1"/>
</dbReference>
<dbReference type="InterPro" id="IPR006127">
    <property type="entry name" value="ZnuA-like"/>
</dbReference>
<dbReference type="eggNOG" id="COG0803">
    <property type="taxonomic scope" value="Bacteria"/>
</dbReference>
<dbReference type="Pfam" id="PF01297">
    <property type="entry name" value="ZnuA"/>
    <property type="match status" value="1"/>
</dbReference>
<dbReference type="GO" id="GO:0030001">
    <property type="term" value="P:metal ion transport"/>
    <property type="evidence" value="ECO:0007669"/>
    <property type="project" value="InterPro"/>
</dbReference>
<dbReference type="GO" id="GO:0030313">
    <property type="term" value="C:cell envelope"/>
    <property type="evidence" value="ECO:0007669"/>
    <property type="project" value="UniProtKB-SubCell"/>
</dbReference>
<evidence type="ECO:0000256" key="3">
    <source>
        <dbReference type="ARBA" id="ARBA00022448"/>
    </source>
</evidence>
<keyword evidence="4" id="KW-0479">Metal-binding</keyword>
<name>A3V739_9RHOB</name>
<keyword evidence="9" id="KW-1185">Reference proteome</keyword>
<evidence type="ECO:0000256" key="2">
    <source>
        <dbReference type="ARBA" id="ARBA00011028"/>
    </source>
</evidence>
<dbReference type="OrthoDB" id="9793396at2"/>
<comment type="subcellular location">
    <subcellularLocation>
        <location evidence="1">Cell envelope</location>
    </subcellularLocation>
</comment>
<dbReference type="GO" id="GO:0007155">
    <property type="term" value="P:cell adhesion"/>
    <property type="evidence" value="ECO:0007669"/>
    <property type="project" value="InterPro"/>
</dbReference>
<dbReference type="InterPro" id="IPR006128">
    <property type="entry name" value="Lipoprotein_PsaA-like"/>
</dbReference>
<accession>A3V739</accession>
<organism evidence="8 9">
    <name type="scientific">Yoonia vestfoldensis SKA53</name>
    <dbReference type="NCBI Taxonomy" id="314232"/>
    <lineage>
        <taxon>Bacteria</taxon>
        <taxon>Pseudomonadati</taxon>
        <taxon>Pseudomonadota</taxon>
        <taxon>Alphaproteobacteria</taxon>
        <taxon>Rhodobacterales</taxon>
        <taxon>Paracoccaceae</taxon>
        <taxon>Yoonia</taxon>
    </lineage>
</organism>
<keyword evidence="3 6" id="KW-0813">Transport</keyword>
<sequence length="327" mass="34080">MSTQSVKARICGAAAAMAIMTPAFAQDAPLNVLTTVTMIADVAANVAGDCATVTSLLGAGSDPHLYRPTAADVQKLSGADLILYVDPALEARLAEVLAGFTNRTPTIGLARASFDDSTLLGGAEDATQIDPHLWMDVSLWAQIAPVIADAIAAQRPDCADDLTANVANYTAQLDALHMWVTQAITSIPQDQRLLVTAHDAFEYFASGYGITASEAIEGISTESEASIGDIRDVAAFVAASGVPAVFVETTISPRTIEALVAEVQSQGHDVVIGGALFSDAMGDDATPEGTYIGMIRANTVTVTEALGGTLPDWPEALDGWARDWSIE</sequence>
<evidence type="ECO:0000256" key="4">
    <source>
        <dbReference type="ARBA" id="ARBA00022723"/>
    </source>
</evidence>
<dbReference type="InterPro" id="IPR006129">
    <property type="entry name" value="AdhesinB"/>
</dbReference>
<dbReference type="PRINTS" id="PR00691">
    <property type="entry name" value="ADHESINB"/>
</dbReference>
<evidence type="ECO:0000256" key="5">
    <source>
        <dbReference type="ARBA" id="ARBA00022729"/>
    </source>
</evidence>
<feature type="chain" id="PRO_5002660075" evidence="7">
    <location>
        <begin position="26"/>
        <end position="327"/>
    </location>
</feature>
<dbReference type="Gene3D" id="3.40.50.1980">
    <property type="entry name" value="Nitrogenase molybdenum iron protein domain"/>
    <property type="match status" value="2"/>
</dbReference>
<keyword evidence="5 7" id="KW-0732">Signal</keyword>
<dbReference type="EMBL" id="AAMS01000006">
    <property type="protein sequence ID" value="EAQ06055.1"/>
    <property type="molecule type" value="Genomic_DNA"/>
</dbReference>
<dbReference type="SUPFAM" id="SSF53807">
    <property type="entry name" value="Helical backbone' metal receptor"/>
    <property type="match status" value="1"/>
</dbReference>
<evidence type="ECO:0000256" key="6">
    <source>
        <dbReference type="RuleBase" id="RU003512"/>
    </source>
</evidence>
<reference evidence="8 9" key="1">
    <citation type="submission" date="2006-01" db="EMBL/GenBank/DDBJ databases">
        <authorList>
            <person name="Hagstrom A."/>
            <person name="Ferriera S."/>
            <person name="Johnson J."/>
            <person name="Kravitz S."/>
            <person name="Halpern A."/>
            <person name="Remington K."/>
            <person name="Beeson K."/>
            <person name="Tran B."/>
            <person name="Rogers Y.-H."/>
            <person name="Friedman R."/>
            <person name="Venter J.C."/>
        </authorList>
    </citation>
    <scope>NUCLEOTIDE SEQUENCE [LARGE SCALE GENOMIC DNA]</scope>
    <source>
        <strain evidence="8 9">SKA53</strain>
    </source>
</reference>
<evidence type="ECO:0000313" key="8">
    <source>
        <dbReference type="EMBL" id="EAQ06055.1"/>
    </source>
</evidence>
<dbReference type="InterPro" id="IPR050492">
    <property type="entry name" value="Bact_metal-bind_prot9"/>
</dbReference>
<protein>
    <submittedName>
        <fullName evidence="8">Zinc/manganese/iron ABC transporter, periplasmic zinc/manganese/iron-binding protein</fullName>
    </submittedName>
</protein>
<evidence type="ECO:0000313" key="9">
    <source>
        <dbReference type="Proteomes" id="UP000004507"/>
    </source>
</evidence>